<evidence type="ECO:0000256" key="4">
    <source>
        <dbReference type="SAM" id="MobiDB-lite"/>
    </source>
</evidence>
<evidence type="ECO:0000256" key="5">
    <source>
        <dbReference type="SAM" id="Phobius"/>
    </source>
</evidence>
<keyword evidence="7" id="KW-1185">Reference proteome</keyword>
<keyword evidence="5" id="KW-1133">Transmembrane helix</keyword>
<feature type="region of interest" description="Disordered" evidence="4">
    <location>
        <begin position="19"/>
        <end position="38"/>
    </location>
</feature>
<protein>
    <recommendedName>
        <fullName evidence="2">3-phytase</fullName>
        <ecNumber evidence="2">3.1.3.8</ecNumber>
    </recommendedName>
</protein>
<dbReference type="Gene3D" id="3.40.50.1240">
    <property type="entry name" value="Phosphoglycerate mutase-like"/>
    <property type="match status" value="1"/>
</dbReference>
<organism evidence="6 7">
    <name type="scientific">Sporothrix eucalyptigena</name>
    <dbReference type="NCBI Taxonomy" id="1812306"/>
    <lineage>
        <taxon>Eukaryota</taxon>
        <taxon>Fungi</taxon>
        <taxon>Dikarya</taxon>
        <taxon>Ascomycota</taxon>
        <taxon>Pezizomycotina</taxon>
        <taxon>Sordariomycetes</taxon>
        <taxon>Sordariomycetidae</taxon>
        <taxon>Ophiostomatales</taxon>
        <taxon>Ophiostomataceae</taxon>
        <taxon>Sporothrix</taxon>
    </lineage>
</organism>
<evidence type="ECO:0000256" key="2">
    <source>
        <dbReference type="ARBA" id="ARBA00012632"/>
    </source>
</evidence>
<dbReference type="InterPro" id="IPR029033">
    <property type="entry name" value="His_PPase_superfam"/>
</dbReference>
<evidence type="ECO:0000313" key="6">
    <source>
        <dbReference type="EMBL" id="CAK7224499.1"/>
    </source>
</evidence>
<feature type="region of interest" description="Disordered" evidence="4">
    <location>
        <begin position="187"/>
        <end position="211"/>
    </location>
</feature>
<proteinExistence type="inferred from homology"/>
<dbReference type="EC" id="3.1.3.8" evidence="2"/>
<dbReference type="PROSITE" id="PS00778">
    <property type="entry name" value="HIS_ACID_PHOSPHAT_2"/>
    <property type="match status" value="1"/>
</dbReference>
<name>A0ABP0BXQ4_9PEZI</name>
<evidence type="ECO:0000256" key="3">
    <source>
        <dbReference type="ARBA" id="ARBA00022801"/>
    </source>
</evidence>
<feature type="region of interest" description="Disordered" evidence="4">
    <location>
        <begin position="43"/>
        <end position="64"/>
    </location>
</feature>
<dbReference type="Pfam" id="PF00328">
    <property type="entry name" value="His_Phos_2"/>
    <property type="match status" value="1"/>
</dbReference>
<comment type="caution">
    <text evidence="6">The sequence shown here is derived from an EMBL/GenBank/DDBJ whole genome shotgun (WGS) entry which is preliminary data.</text>
</comment>
<keyword evidence="5" id="KW-0812">Transmembrane</keyword>
<gene>
    <name evidence="6" type="ORF">SEUCBS140593_005590</name>
</gene>
<dbReference type="InterPro" id="IPR033379">
    <property type="entry name" value="Acid_Pase_AS"/>
</dbReference>
<feature type="transmembrane region" description="Helical" evidence="5">
    <location>
        <begin position="124"/>
        <end position="146"/>
    </location>
</feature>
<keyword evidence="3" id="KW-0378">Hydrolase</keyword>
<dbReference type="PANTHER" id="PTHR20963:SF24">
    <property type="entry name" value="3-PHYTASE B"/>
    <property type="match status" value="1"/>
</dbReference>
<dbReference type="PANTHER" id="PTHR20963">
    <property type="entry name" value="MULTIPLE INOSITOL POLYPHOSPHATE PHOSPHATASE-RELATED"/>
    <property type="match status" value="1"/>
</dbReference>
<comment type="similarity">
    <text evidence="1">Belongs to the histidine acid phosphatase family.</text>
</comment>
<accession>A0ABP0BXQ4</accession>
<dbReference type="CDD" id="cd07061">
    <property type="entry name" value="HP_HAP_like"/>
    <property type="match status" value="1"/>
</dbReference>
<evidence type="ECO:0000256" key="1">
    <source>
        <dbReference type="ARBA" id="ARBA00005375"/>
    </source>
</evidence>
<reference evidence="6 7" key="1">
    <citation type="submission" date="2024-01" db="EMBL/GenBank/DDBJ databases">
        <authorList>
            <person name="Allen C."/>
            <person name="Tagirdzhanova G."/>
        </authorList>
    </citation>
    <scope>NUCLEOTIDE SEQUENCE [LARGE SCALE GENOMIC DNA]</scope>
</reference>
<keyword evidence="5" id="KW-0472">Membrane</keyword>
<dbReference type="Proteomes" id="UP001642482">
    <property type="component" value="Unassembled WGS sequence"/>
</dbReference>
<sequence>MANPVSSLVGGVRSLFDGSQHHYEPLPPYSATDEGNYDYEYEYDDDNDRRRRQGATAYDTNSAGGRRAREPLLYIDPSDVRGSSRRRGMRPSRVSRFAASLDSDFKDGVLDSVWARGNRRFLKLTLLATVAVLLFYLGVLIGRMIVSSMRRGQTPASCDTTDHGYQCYPTMAQNWGQYAPFFSVSSEIQSSDGRPSRRPVDSSPFAPPPDPAANEHIVLPSGCHFTFAQVLSRHGGRDPTSGKSDAYGKLIARILKKVDKFEDGPDGAFAFLEGYTYRLGADELTRFGELQMVHSGAHFYHRYRSLLQSLATKKTHVDPFVRSADQHRVVLSAINWIQGFQAARRSDDRGHSESEKGHIVLLPEAAGFNNTLSYNGLCKRFSSHAGSMAQRAFAETFVPAITARLNRGLPKADLSDTETIYLMDLCPFETIADEEADGADGETHVIGGGRRLSPFCHLFTEAEWRDYDYYQTLGKWYGFGDGSALGATQGVGFVNELIARLTSSPVVDHTSTNSTMDSNPATFPLDAHVYADFSHDNDMANIFAALGLYNGTAHPSNTTYTPPEDLHGYAASWTVPFAARMYVEKMTCNSNKDEEFVRILVNDRIMPLPSCGGDQYGRCRLSQFVDSLEFARSGGHWDDCFA</sequence>
<dbReference type="InterPro" id="IPR000560">
    <property type="entry name" value="His_Pase_clade-2"/>
</dbReference>
<evidence type="ECO:0000313" key="7">
    <source>
        <dbReference type="Proteomes" id="UP001642482"/>
    </source>
</evidence>
<dbReference type="SUPFAM" id="SSF53254">
    <property type="entry name" value="Phosphoglycerate mutase-like"/>
    <property type="match status" value="1"/>
</dbReference>
<dbReference type="EMBL" id="CAWUHD010000055">
    <property type="protein sequence ID" value="CAK7224499.1"/>
    <property type="molecule type" value="Genomic_DNA"/>
</dbReference>